<evidence type="ECO:0000256" key="1">
    <source>
        <dbReference type="ARBA" id="ARBA00004167"/>
    </source>
</evidence>
<comment type="subcellular location">
    <subcellularLocation>
        <location evidence="1">Membrane</location>
        <topology evidence="1">Single-pass membrane protein</topology>
    </subcellularLocation>
</comment>
<keyword evidence="3 6" id="KW-0812">Transmembrane</keyword>
<proteinExistence type="predicted"/>
<dbReference type="GO" id="GO:0016020">
    <property type="term" value="C:membrane"/>
    <property type="evidence" value="ECO:0007669"/>
    <property type="project" value="UniProtKB-SubCell"/>
</dbReference>
<evidence type="ECO:0008006" key="9">
    <source>
        <dbReference type="Google" id="ProtNLM"/>
    </source>
</evidence>
<evidence type="ECO:0000256" key="6">
    <source>
        <dbReference type="SAM" id="Phobius"/>
    </source>
</evidence>
<dbReference type="PROSITE" id="PS00409">
    <property type="entry name" value="PROKAR_NTER_METHYL"/>
    <property type="match status" value="1"/>
</dbReference>
<dbReference type="InterPro" id="IPR045584">
    <property type="entry name" value="Pilin-like"/>
</dbReference>
<accession>A0A6F8V8R6</accession>
<gene>
    <name evidence="7" type="ORF">SKTS_02820</name>
</gene>
<dbReference type="PANTHER" id="PTHR30093:SF44">
    <property type="entry name" value="TYPE II SECRETION SYSTEM CORE PROTEIN G"/>
    <property type="match status" value="1"/>
</dbReference>
<reference evidence="8" key="1">
    <citation type="submission" date="2020-03" db="EMBL/GenBank/DDBJ databases">
        <title>Complete genome sequence of sulfur-oxidizing bacterium skT11.</title>
        <authorList>
            <person name="Kanda M."/>
            <person name="Kojima H."/>
            <person name="Fukui M."/>
        </authorList>
    </citation>
    <scope>NUCLEOTIDE SEQUENCE [LARGE SCALE GENOMIC DNA]</scope>
    <source>
        <strain evidence="8">skT11</strain>
    </source>
</reference>
<feature type="transmembrane region" description="Helical" evidence="6">
    <location>
        <begin position="7"/>
        <end position="28"/>
    </location>
</feature>
<dbReference type="KEGG" id="slac:SKTS_02820"/>
<dbReference type="Pfam" id="PF07963">
    <property type="entry name" value="N_methyl"/>
    <property type="match status" value="1"/>
</dbReference>
<dbReference type="Gene3D" id="3.30.700.10">
    <property type="entry name" value="Glycoprotein, Type 4 Pilin"/>
    <property type="match status" value="1"/>
</dbReference>
<evidence type="ECO:0000256" key="4">
    <source>
        <dbReference type="ARBA" id="ARBA00022989"/>
    </source>
</evidence>
<dbReference type="InterPro" id="IPR012902">
    <property type="entry name" value="N_methyl_site"/>
</dbReference>
<keyword evidence="8" id="KW-1185">Reference proteome</keyword>
<protein>
    <recommendedName>
        <fullName evidence="9">MSHA pilin protein MshA</fullName>
    </recommendedName>
</protein>
<keyword evidence="5 6" id="KW-0472">Membrane</keyword>
<sequence>MKYKQTGFTLIELIVVILILGILAATALPRFINAQQDARIAKAQGIYGAVRSAAALGKARCELDLGRGLVAAGTCGNAAPQVNMDGTLVNIVNRYPAATAAGIIAAAQLGAATDGLTIVAGNPILIEVNGATTVATCSVSYTAATAALAPVITVNTAGC</sequence>
<keyword evidence="2" id="KW-0488">Methylation</keyword>
<evidence type="ECO:0000256" key="3">
    <source>
        <dbReference type="ARBA" id="ARBA00022692"/>
    </source>
</evidence>
<dbReference type="Proteomes" id="UP000502260">
    <property type="component" value="Chromosome"/>
</dbReference>
<evidence type="ECO:0000256" key="2">
    <source>
        <dbReference type="ARBA" id="ARBA00022481"/>
    </source>
</evidence>
<evidence type="ECO:0000256" key="5">
    <source>
        <dbReference type="ARBA" id="ARBA00023136"/>
    </source>
</evidence>
<dbReference type="PANTHER" id="PTHR30093">
    <property type="entry name" value="GENERAL SECRETION PATHWAY PROTEIN G"/>
    <property type="match status" value="1"/>
</dbReference>
<dbReference type="EMBL" id="AP022853">
    <property type="protein sequence ID" value="BCB25396.1"/>
    <property type="molecule type" value="Genomic_DNA"/>
</dbReference>
<organism evidence="7 8">
    <name type="scientific">Sulfurimicrobium lacus</name>
    <dbReference type="NCBI Taxonomy" id="2715678"/>
    <lineage>
        <taxon>Bacteria</taxon>
        <taxon>Pseudomonadati</taxon>
        <taxon>Pseudomonadota</taxon>
        <taxon>Betaproteobacteria</taxon>
        <taxon>Nitrosomonadales</taxon>
        <taxon>Sulfuricellaceae</taxon>
        <taxon>Sulfurimicrobium</taxon>
    </lineage>
</organism>
<dbReference type="SUPFAM" id="SSF54523">
    <property type="entry name" value="Pili subunits"/>
    <property type="match status" value="1"/>
</dbReference>
<evidence type="ECO:0000313" key="7">
    <source>
        <dbReference type="EMBL" id="BCB25396.1"/>
    </source>
</evidence>
<dbReference type="RefSeq" id="WP_173059285.1">
    <property type="nucleotide sequence ID" value="NZ_AP022853.1"/>
</dbReference>
<evidence type="ECO:0000313" key="8">
    <source>
        <dbReference type="Proteomes" id="UP000502260"/>
    </source>
</evidence>
<dbReference type="AlphaFoldDB" id="A0A6F8V8R6"/>
<dbReference type="NCBIfam" id="TIGR02532">
    <property type="entry name" value="IV_pilin_GFxxxE"/>
    <property type="match status" value="1"/>
</dbReference>
<name>A0A6F8V8R6_9PROT</name>
<keyword evidence="4 6" id="KW-1133">Transmembrane helix</keyword>